<evidence type="ECO:0000313" key="1">
    <source>
        <dbReference type="EMBL" id="GFR02133.1"/>
    </source>
</evidence>
<keyword evidence="2" id="KW-1185">Reference proteome</keyword>
<gene>
    <name evidence="1" type="ORF">TNCT_692411</name>
</gene>
<dbReference type="EMBL" id="BMAO01035219">
    <property type="protein sequence ID" value="GFR02133.1"/>
    <property type="molecule type" value="Genomic_DNA"/>
</dbReference>
<dbReference type="AlphaFoldDB" id="A0A8X6GE90"/>
<accession>A0A8X6GE90</accession>
<dbReference type="Proteomes" id="UP000887116">
    <property type="component" value="Unassembled WGS sequence"/>
</dbReference>
<protein>
    <submittedName>
        <fullName evidence="1">Uncharacterized protein</fullName>
    </submittedName>
</protein>
<evidence type="ECO:0000313" key="2">
    <source>
        <dbReference type="Proteomes" id="UP000887116"/>
    </source>
</evidence>
<sequence length="97" mass="11073">MATAERSAKDEKRRRQENGQSLENLCQDCRVLKATLLHRIGAPNPFDMGNVRSSIAMKNEWPNHEQWSSDLGIFLFSVCKKHTIILSCDTLRSQILS</sequence>
<reference evidence="1" key="1">
    <citation type="submission" date="2020-07" db="EMBL/GenBank/DDBJ databases">
        <title>Multicomponent nature underlies the extraordinary mechanical properties of spider dragline silk.</title>
        <authorList>
            <person name="Kono N."/>
            <person name="Nakamura H."/>
            <person name="Mori M."/>
            <person name="Yoshida Y."/>
            <person name="Ohtoshi R."/>
            <person name="Malay A.D."/>
            <person name="Moran D.A.P."/>
            <person name="Tomita M."/>
            <person name="Numata K."/>
            <person name="Arakawa K."/>
        </authorList>
    </citation>
    <scope>NUCLEOTIDE SEQUENCE</scope>
</reference>
<name>A0A8X6GE90_TRICU</name>
<proteinExistence type="predicted"/>
<comment type="caution">
    <text evidence="1">The sequence shown here is derived from an EMBL/GenBank/DDBJ whole genome shotgun (WGS) entry which is preliminary data.</text>
</comment>
<organism evidence="1 2">
    <name type="scientific">Trichonephila clavata</name>
    <name type="common">Joro spider</name>
    <name type="synonym">Nephila clavata</name>
    <dbReference type="NCBI Taxonomy" id="2740835"/>
    <lineage>
        <taxon>Eukaryota</taxon>
        <taxon>Metazoa</taxon>
        <taxon>Ecdysozoa</taxon>
        <taxon>Arthropoda</taxon>
        <taxon>Chelicerata</taxon>
        <taxon>Arachnida</taxon>
        <taxon>Araneae</taxon>
        <taxon>Araneomorphae</taxon>
        <taxon>Entelegynae</taxon>
        <taxon>Araneoidea</taxon>
        <taxon>Nephilidae</taxon>
        <taxon>Trichonephila</taxon>
    </lineage>
</organism>